<evidence type="ECO:0000256" key="4">
    <source>
        <dbReference type="PROSITE-ProRule" id="PRU00510"/>
    </source>
</evidence>
<name>A0ABX0XVH8_9ACTN</name>
<dbReference type="InterPro" id="IPR037187">
    <property type="entry name" value="DnaK_N"/>
</dbReference>
<dbReference type="SUPFAM" id="SSF57716">
    <property type="entry name" value="Glucocorticoid receptor-like (DNA-binding domain)"/>
    <property type="match status" value="1"/>
</dbReference>
<reference evidence="6 7" key="1">
    <citation type="submission" date="2020-03" db="EMBL/GenBank/DDBJ databases">
        <title>WGS of the type strain of Planosporangium spp.</title>
        <authorList>
            <person name="Thawai C."/>
        </authorList>
    </citation>
    <scope>NUCLEOTIDE SEQUENCE [LARGE SCALE GENOMIC DNA]</scope>
    <source>
        <strain evidence="6 7">TBRC 5610</strain>
    </source>
</reference>
<evidence type="ECO:0000256" key="1">
    <source>
        <dbReference type="ARBA" id="ARBA00022723"/>
    </source>
</evidence>
<accession>A0ABX0XVH8</accession>
<dbReference type="RefSeq" id="WP_167924961.1">
    <property type="nucleotide sequence ID" value="NZ_JAATVY010000005.1"/>
</dbReference>
<comment type="caution">
    <text evidence="6">The sequence shown here is derived from an EMBL/GenBank/DDBJ whole genome shotgun (WGS) entry which is preliminary data.</text>
</comment>
<protein>
    <submittedName>
        <fullName evidence="6">TraR/DksA family transcriptional regulator</fullName>
    </submittedName>
</protein>
<gene>
    <name evidence="6" type="ORF">HC031_10055</name>
</gene>
<proteinExistence type="predicted"/>
<evidence type="ECO:0000313" key="7">
    <source>
        <dbReference type="Proteomes" id="UP000722989"/>
    </source>
</evidence>
<organism evidence="6 7">
    <name type="scientific">Planosporangium thailandense</name>
    <dbReference type="NCBI Taxonomy" id="765197"/>
    <lineage>
        <taxon>Bacteria</taxon>
        <taxon>Bacillati</taxon>
        <taxon>Actinomycetota</taxon>
        <taxon>Actinomycetes</taxon>
        <taxon>Micromonosporales</taxon>
        <taxon>Micromonosporaceae</taxon>
        <taxon>Planosporangium</taxon>
    </lineage>
</organism>
<feature type="domain" description="Zinc finger DksA/TraR C4-type" evidence="5">
    <location>
        <begin position="94"/>
        <end position="124"/>
    </location>
</feature>
<dbReference type="PROSITE" id="PS01102">
    <property type="entry name" value="ZF_DKSA_1"/>
    <property type="match status" value="1"/>
</dbReference>
<feature type="zinc finger region" description="dksA C4-type" evidence="4">
    <location>
        <begin position="99"/>
        <end position="123"/>
    </location>
</feature>
<dbReference type="PANTHER" id="PTHR33823">
    <property type="entry name" value="RNA POLYMERASE-BINDING TRANSCRIPTION FACTOR DKSA-RELATED"/>
    <property type="match status" value="1"/>
</dbReference>
<keyword evidence="7" id="KW-1185">Reference proteome</keyword>
<sequence length="125" mass="13399">MNEPTSGAPLSDSERALLRDRLTEERASTVAQVAALTRDLGGIIEASTSVATDDEHDPEGATIAFERAQVAALLTRARERLADLDRAFEQLDAGTYGRCERCGQPIAAERLAARPAARTCIRCAS</sequence>
<keyword evidence="3" id="KW-0862">Zinc</keyword>
<dbReference type="Pfam" id="PF01258">
    <property type="entry name" value="zf-dskA_traR"/>
    <property type="match status" value="1"/>
</dbReference>
<dbReference type="PANTHER" id="PTHR33823:SF2">
    <property type="entry name" value="RNA POLYMERASE-BINDING TRANSCRIPTION FACTOR DKSA"/>
    <property type="match status" value="1"/>
</dbReference>
<evidence type="ECO:0000313" key="6">
    <source>
        <dbReference type="EMBL" id="NJC70049.1"/>
    </source>
</evidence>
<dbReference type="InterPro" id="IPR000962">
    <property type="entry name" value="Znf_DskA_TraR"/>
</dbReference>
<evidence type="ECO:0000259" key="5">
    <source>
        <dbReference type="Pfam" id="PF01258"/>
    </source>
</evidence>
<dbReference type="Gene3D" id="1.20.120.910">
    <property type="entry name" value="DksA, coiled-coil domain"/>
    <property type="match status" value="1"/>
</dbReference>
<dbReference type="EMBL" id="JAATVY010000005">
    <property type="protein sequence ID" value="NJC70049.1"/>
    <property type="molecule type" value="Genomic_DNA"/>
</dbReference>
<evidence type="ECO:0000256" key="2">
    <source>
        <dbReference type="ARBA" id="ARBA00022771"/>
    </source>
</evidence>
<keyword evidence="2" id="KW-0863">Zinc-finger</keyword>
<dbReference type="SUPFAM" id="SSF109635">
    <property type="entry name" value="DnaK suppressor protein DksA, alpha-hairpin domain"/>
    <property type="match status" value="1"/>
</dbReference>
<evidence type="ECO:0000256" key="3">
    <source>
        <dbReference type="ARBA" id="ARBA00022833"/>
    </source>
</evidence>
<dbReference type="Proteomes" id="UP000722989">
    <property type="component" value="Unassembled WGS sequence"/>
</dbReference>
<keyword evidence="1" id="KW-0479">Metal-binding</keyword>
<dbReference type="InterPro" id="IPR020458">
    <property type="entry name" value="Znf_DskA_TraR_CS"/>
</dbReference>
<dbReference type="PROSITE" id="PS51128">
    <property type="entry name" value="ZF_DKSA_2"/>
    <property type="match status" value="1"/>
</dbReference>